<comment type="function">
    <text evidence="11">Component of the SWR1 complex which mediates the ATP-dependent exchange of histone H2A for the H2A variant HZT1 leading to transcriptional regulation of selected genes by chromatin remodeling. Involved in chromosome stability.</text>
</comment>
<evidence type="ECO:0000256" key="12">
    <source>
        <dbReference type="ARBA" id="ARBA00073820"/>
    </source>
</evidence>
<dbReference type="HOGENOM" id="CLU_027965_1_1_1"/>
<comment type="subcellular location">
    <subcellularLocation>
        <location evidence="2">Cytoplasm</location>
    </subcellularLocation>
    <subcellularLocation>
        <location evidence="1">Nucleus</location>
    </subcellularLocation>
</comment>
<dbReference type="RefSeq" id="XP_004181952.1">
    <property type="nucleotide sequence ID" value="XM_004181904.1"/>
</dbReference>
<dbReference type="GO" id="GO:0034399">
    <property type="term" value="C:nuclear periphery"/>
    <property type="evidence" value="ECO:0007669"/>
    <property type="project" value="EnsemblFungi"/>
</dbReference>
<dbReference type="GO" id="GO:0031491">
    <property type="term" value="F:nucleosome binding"/>
    <property type="evidence" value="ECO:0007669"/>
    <property type="project" value="EnsemblFungi"/>
</dbReference>
<evidence type="ECO:0000256" key="10">
    <source>
        <dbReference type="ARBA" id="ARBA00023242"/>
    </source>
</evidence>
<keyword evidence="7" id="KW-0805">Transcription regulation</keyword>
<evidence type="ECO:0000256" key="5">
    <source>
        <dbReference type="ARBA" id="ARBA00022490"/>
    </source>
</evidence>
<evidence type="ECO:0000256" key="3">
    <source>
        <dbReference type="ARBA" id="ARBA00005665"/>
    </source>
</evidence>
<dbReference type="InterPro" id="IPR004000">
    <property type="entry name" value="Actin"/>
</dbReference>
<evidence type="ECO:0000256" key="8">
    <source>
        <dbReference type="ARBA" id="ARBA00023159"/>
    </source>
</evidence>
<dbReference type="GO" id="GO:0000812">
    <property type="term" value="C:Swr1 complex"/>
    <property type="evidence" value="ECO:0007669"/>
    <property type="project" value="EnsemblFungi"/>
</dbReference>
<dbReference type="GO" id="GO:0006338">
    <property type="term" value="P:chromatin remodeling"/>
    <property type="evidence" value="ECO:0007669"/>
    <property type="project" value="EnsemblFungi"/>
</dbReference>
<dbReference type="PANTHER" id="PTHR11937">
    <property type="entry name" value="ACTIN"/>
    <property type="match status" value="1"/>
</dbReference>
<dbReference type="AlphaFoldDB" id="I2H7T1"/>
<evidence type="ECO:0000256" key="7">
    <source>
        <dbReference type="ARBA" id="ARBA00023015"/>
    </source>
</evidence>
<reference evidence="13 14" key="1">
    <citation type="journal article" date="2011" name="Proc. Natl. Acad. Sci. U.S.A.">
        <title>Evolutionary erosion of yeast sex chromosomes by mating-type switching accidents.</title>
        <authorList>
            <person name="Gordon J.L."/>
            <person name="Armisen D."/>
            <person name="Proux-Wera E."/>
            <person name="Oheigeartaigh S.S."/>
            <person name="Byrne K.P."/>
            <person name="Wolfe K.H."/>
        </authorList>
    </citation>
    <scope>NUCLEOTIDE SEQUENCE [LARGE SCALE GENOMIC DNA]</scope>
    <source>
        <strain evidence="14">ATCC 34711 / CBS 6284 / DSM 70876 / NBRC 10599 / NRRL Y-10934 / UCD 77-7</strain>
    </source>
</reference>
<dbReference type="CDD" id="cd10210">
    <property type="entry name" value="ASKHA_NBD_Arp6"/>
    <property type="match status" value="1"/>
</dbReference>
<dbReference type="eggNOG" id="KOG0680">
    <property type="taxonomic scope" value="Eukaryota"/>
</dbReference>
<sequence length="442" mass="50973">MDDLPIVIDNGSYEIKFGVSNSRIPFRAINAIAKDKYNTVYLSNQIKGIKDISSVNFRRPYELGQLTSWELESAIWDYCFYNPEEFDGFQLEDTSKKHLVISETCLSLPEFSRNIDHIIFEEYNYGSIYKSPVAGFIPFADLTKDVISISGKADDDDDDNNAKFQEQLVTNDLNTYISSEEPSVTKTAEYKDFQLIIDSGFNCTWIIPVIKGIPYYKAIKKMDIGGRFLTGLLKETLSFRHYNVTDETILVNNIKEKCLFVAPKSYAESFKLKNKTAVEYVLPDFHTTFMGYIKDNSKTKLPDNAQLITLKDELFSVTETIFHPEISRILKPGIIETIIESLSMLPEVIRPLMVNNIVCIGGNFNLPNFSKRLTSELQRQLPTDWTTHVYIPKIDAELFGWKAMAQFSDTDSYRKARITREEYMEHGVEWCTKHRFGYQNWI</sequence>
<dbReference type="KEGG" id="tbl:TBLA_0H01460"/>
<accession>I2H7T1</accession>
<dbReference type="InParanoid" id="I2H7T1"/>
<protein>
    <recommendedName>
        <fullName evidence="4">Actin-like protein ARP6</fullName>
    </recommendedName>
    <alternativeName>
        <fullName evidence="12">Actin-like protein arp6</fullName>
    </alternativeName>
</protein>
<dbReference type="Pfam" id="PF00022">
    <property type="entry name" value="Actin"/>
    <property type="match status" value="1"/>
</dbReference>
<keyword evidence="14" id="KW-1185">Reference proteome</keyword>
<dbReference type="OrthoDB" id="6220758at2759"/>
<dbReference type="FunFam" id="3.90.640.10:FF:000040">
    <property type="entry name" value="Actin-like protein ARP6"/>
    <property type="match status" value="1"/>
</dbReference>
<evidence type="ECO:0000256" key="4">
    <source>
        <dbReference type="ARBA" id="ARBA00018633"/>
    </source>
</evidence>
<keyword evidence="10" id="KW-0539">Nucleus</keyword>
<name>I2H7T1_HENB6</name>
<dbReference type="Gene3D" id="3.90.640.10">
    <property type="entry name" value="Actin, Chain A, domain 4"/>
    <property type="match status" value="1"/>
</dbReference>
<evidence type="ECO:0000256" key="11">
    <source>
        <dbReference type="ARBA" id="ARBA00025222"/>
    </source>
</evidence>
<dbReference type="FunCoup" id="I2H7T1">
    <property type="interactions" value="378"/>
</dbReference>
<dbReference type="Gene3D" id="3.30.420.40">
    <property type="match status" value="3"/>
</dbReference>
<dbReference type="GeneID" id="14497590"/>
<evidence type="ECO:0000256" key="2">
    <source>
        <dbReference type="ARBA" id="ARBA00004496"/>
    </source>
</evidence>
<keyword evidence="5" id="KW-0963">Cytoplasm</keyword>
<evidence type="ECO:0000313" key="14">
    <source>
        <dbReference type="Proteomes" id="UP000002866"/>
    </source>
</evidence>
<dbReference type="SMART" id="SM00268">
    <property type="entry name" value="ACTIN"/>
    <property type="match status" value="1"/>
</dbReference>
<evidence type="ECO:0000313" key="13">
    <source>
        <dbReference type="EMBL" id="CCH62433.1"/>
    </source>
</evidence>
<organism evidence="13 14">
    <name type="scientific">Henningerozyma blattae (strain ATCC 34711 / CBS 6284 / DSM 70876 / NBRC 10599 / NRRL Y-10934 / UCD 77-7)</name>
    <name type="common">Yeast</name>
    <name type="synonym">Tetrapisispora blattae</name>
    <dbReference type="NCBI Taxonomy" id="1071380"/>
    <lineage>
        <taxon>Eukaryota</taxon>
        <taxon>Fungi</taxon>
        <taxon>Dikarya</taxon>
        <taxon>Ascomycota</taxon>
        <taxon>Saccharomycotina</taxon>
        <taxon>Saccharomycetes</taxon>
        <taxon>Saccharomycetales</taxon>
        <taxon>Saccharomycetaceae</taxon>
        <taxon>Henningerozyma</taxon>
    </lineage>
</organism>
<evidence type="ECO:0000256" key="1">
    <source>
        <dbReference type="ARBA" id="ARBA00004123"/>
    </source>
</evidence>
<dbReference type="STRING" id="1071380.I2H7T1"/>
<dbReference type="EMBL" id="HE806323">
    <property type="protein sequence ID" value="CCH62433.1"/>
    <property type="molecule type" value="Genomic_DNA"/>
</dbReference>
<keyword evidence="9" id="KW-0804">Transcription</keyword>
<dbReference type="OMA" id="FFEEYEC"/>
<evidence type="ECO:0000256" key="9">
    <source>
        <dbReference type="ARBA" id="ARBA00023163"/>
    </source>
</evidence>
<evidence type="ECO:0000256" key="6">
    <source>
        <dbReference type="ARBA" id="ARBA00022853"/>
    </source>
</evidence>
<dbReference type="GO" id="GO:0005737">
    <property type="term" value="C:cytoplasm"/>
    <property type="evidence" value="ECO:0007669"/>
    <property type="project" value="UniProtKB-SubCell"/>
</dbReference>
<gene>
    <name evidence="13" type="primary">TBLA0H01460</name>
    <name evidence="13" type="ORF">TBLA_0H01460</name>
</gene>
<comment type="similarity">
    <text evidence="3">Belongs to the actin family. ARP6 subfamily.</text>
</comment>
<dbReference type="Proteomes" id="UP000002866">
    <property type="component" value="Chromosome 8"/>
</dbReference>
<dbReference type="SUPFAM" id="SSF53067">
    <property type="entry name" value="Actin-like ATPase domain"/>
    <property type="match status" value="2"/>
</dbReference>
<keyword evidence="6" id="KW-0156">Chromatin regulator</keyword>
<keyword evidence="8" id="KW-0010">Activator</keyword>
<dbReference type="InterPro" id="IPR043129">
    <property type="entry name" value="ATPase_NBD"/>
</dbReference>
<proteinExistence type="inferred from homology"/>